<accession>D7TDN5</accession>
<gene>
    <name evidence="1" type="ordered locus">VIT_13s0158g00270</name>
</gene>
<dbReference type="AlphaFoldDB" id="D7TDN5"/>
<protein>
    <submittedName>
        <fullName evidence="1">Uncharacterized protein</fullName>
    </submittedName>
</protein>
<dbReference type="EMBL" id="FN595762">
    <property type="protein sequence ID" value="CBI28608.3"/>
    <property type="molecule type" value="Genomic_DNA"/>
</dbReference>
<organism evidence="1 2">
    <name type="scientific">Vitis vinifera</name>
    <name type="common">Grape</name>
    <dbReference type="NCBI Taxonomy" id="29760"/>
    <lineage>
        <taxon>Eukaryota</taxon>
        <taxon>Viridiplantae</taxon>
        <taxon>Streptophyta</taxon>
        <taxon>Embryophyta</taxon>
        <taxon>Tracheophyta</taxon>
        <taxon>Spermatophyta</taxon>
        <taxon>Magnoliopsida</taxon>
        <taxon>eudicotyledons</taxon>
        <taxon>Gunneridae</taxon>
        <taxon>Pentapetalae</taxon>
        <taxon>rosids</taxon>
        <taxon>Vitales</taxon>
        <taxon>Vitaceae</taxon>
        <taxon>Viteae</taxon>
        <taxon>Vitis</taxon>
    </lineage>
</organism>
<dbReference type="Proteomes" id="UP000009183">
    <property type="component" value="Chromosome 13"/>
</dbReference>
<name>D7TDN5_VITVI</name>
<dbReference type="PaxDb" id="29760-VIT_13s0158g00270.t01"/>
<dbReference type="InParanoid" id="D7TDN5"/>
<evidence type="ECO:0000313" key="1">
    <source>
        <dbReference type="EMBL" id="CBI28608.3"/>
    </source>
</evidence>
<reference evidence="2" key="1">
    <citation type="journal article" date="2007" name="Nature">
        <title>The grapevine genome sequence suggests ancestral hexaploidization in major angiosperm phyla.</title>
        <authorList>
            <consortium name="The French-Italian Public Consortium for Grapevine Genome Characterization."/>
            <person name="Jaillon O."/>
            <person name="Aury J.-M."/>
            <person name="Noel B."/>
            <person name="Policriti A."/>
            <person name="Clepet C."/>
            <person name="Casagrande A."/>
            <person name="Choisne N."/>
            <person name="Aubourg S."/>
            <person name="Vitulo N."/>
            <person name="Jubin C."/>
            <person name="Vezzi A."/>
            <person name="Legeai F."/>
            <person name="Hugueney P."/>
            <person name="Dasilva C."/>
            <person name="Horner D."/>
            <person name="Mica E."/>
            <person name="Jublot D."/>
            <person name="Poulain J."/>
            <person name="Bruyere C."/>
            <person name="Billault A."/>
            <person name="Segurens B."/>
            <person name="Gouyvenoux M."/>
            <person name="Ugarte E."/>
            <person name="Cattonaro F."/>
            <person name="Anthouard V."/>
            <person name="Vico V."/>
            <person name="Del Fabbro C."/>
            <person name="Alaux M."/>
            <person name="Di Gaspero G."/>
            <person name="Dumas V."/>
            <person name="Felice N."/>
            <person name="Paillard S."/>
            <person name="Juman I."/>
            <person name="Moroldo M."/>
            <person name="Scalabrin S."/>
            <person name="Canaguier A."/>
            <person name="Le Clainche I."/>
            <person name="Malacrida G."/>
            <person name="Durand E."/>
            <person name="Pesole G."/>
            <person name="Laucou V."/>
            <person name="Chatelet P."/>
            <person name="Merdinoglu D."/>
            <person name="Delledonne M."/>
            <person name="Pezzotti M."/>
            <person name="Lecharny A."/>
            <person name="Scarpelli C."/>
            <person name="Artiguenave F."/>
            <person name="Pe M.E."/>
            <person name="Valle G."/>
            <person name="Morgante M."/>
            <person name="Caboche M."/>
            <person name="Adam-Blondon A.-F."/>
            <person name="Weissenbach J."/>
            <person name="Quetier F."/>
            <person name="Wincker P."/>
        </authorList>
    </citation>
    <scope>NUCLEOTIDE SEQUENCE [LARGE SCALE GENOMIC DNA]</scope>
    <source>
        <strain evidence="2">cv. Pinot noir / PN40024</strain>
    </source>
</reference>
<evidence type="ECO:0000313" key="2">
    <source>
        <dbReference type="Proteomes" id="UP000009183"/>
    </source>
</evidence>
<dbReference type="HOGENOM" id="CLU_3208667_0_0_1"/>
<keyword evidence="2" id="KW-1185">Reference proteome</keyword>
<sequence length="45" mass="5096">MSNHVLEENFLQALSEAYNKPRKSSCHIKIFESLICRCVSEALGV</sequence>
<proteinExistence type="predicted"/>